<comment type="cofactor">
    <cofactor evidence="1">
        <name>pantetheine 4'-phosphate</name>
        <dbReference type="ChEBI" id="CHEBI:47942"/>
    </cofactor>
</comment>
<keyword evidence="8" id="KW-1185">Reference proteome</keyword>
<evidence type="ECO:0000256" key="2">
    <source>
        <dbReference type="ARBA" id="ARBA00022450"/>
    </source>
</evidence>
<dbReference type="Pfam" id="PF00668">
    <property type="entry name" value="Condensation"/>
    <property type="match status" value="1"/>
</dbReference>
<dbReference type="Gene3D" id="3.30.559.10">
    <property type="entry name" value="Chloramphenicol acetyltransferase-like domain"/>
    <property type="match status" value="1"/>
</dbReference>
<dbReference type="InterPro" id="IPR000873">
    <property type="entry name" value="AMP-dep_synth/lig_dom"/>
</dbReference>
<evidence type="ECO:0000256" key="5">
    <source>
        <dbReference type="SAM" id="MobiDB-lite"/>
    </source>
</evidence>
<dbReference type="SMART" id="SM00823">
    <property type="entry name" value="PKS_PP"/>
    <property type="match status" value="1"/>
</dbReference>
<dbReference type="InterPro" id="IPR020806">
    <property type="entry name" value="PKS_PP-bd"/>
</dbReference>
<dbReference type="InterPro" id="IPR023213">
    <property type="entry name" value="CAT-like_dom_sf"/>
</dbReference>
<feature type="domain" description="Carrier" evidence="6">
    <location>
        <begin position="1"/>
        <end position="75"/>
    </location>
</feature>
<dbReference type="InterPro" id="IPR010071">
    <property type="entry name" value="AA_adenyl_dom"/>
</dbReference>
<dbReference type="SUPFAM" id="SSF52777">
    <property type="entry name" value="CoA-dependent acyltransferases"/>
    <property type="match status" value="2"/>
</dbReference>
<dbReference type="CDD" id="cd19531">
    <property type="entry name" value="LCL_NRPS-like"/>
    <property type="match status" value="1"/>
</dbReference>
<dbReference type="Pfam" id="PF00501">
    <property type="entry name" value="AMP-binding"/>
    <property type="match status" value="1"/>
</dbReference>
<dbReference type="NCBIfam" id="TIGR01746">
    <property type="entry name" value="Thioester-redct"/>
    <property type="match status" value="1"/>
</dbReference>
<dbReference type="InterPro" id="IPR010080">
    <property type="entry name" value="Thioester_reductase-like_dom"/>
</dbReference>
<keyword evidence="2" id="KW-0596">Phosphopantetheine</keyword>
<feature type="compositionally biased region" description="Basic and acidic residues" evidence="5">
    <location>
        <begin position="74"/>
        <end position="107"/>
    </location>
</feature>
<reference evidence="7 8" key="1">
    <citation type="submission" date="2021-08" db="EMBL/GenBank/DDBJ databases">
        <title>Streptomyces sp. PTM05 isolated from lichen.</title>
        <authorList>
            <person name="Somphong A."/>
            <person name="Phongsopitanun W."/>
            <person name="Tanasupawat S."/>
        </authorList>
    </citation>
    <scope>NUCLEOTIDE SEQUENCE [LARGE SCALE GENOMIC DNA]</scope>
    <source>
        <strain evidence="7 8">Ptm05</strain>
    </source>
</reference>
<keyword evidence="3" id="KW-0597">Phosphoprotein</keyword>
<evidence type="ECO:0000256" key="4">
    <source>
        <dbReference type="ARBA" id="ARBA00022598"/>
    </source>
</evidence>
<dbReference type="Gene3D" id="3.30.559.30">
    <property type="entry name" value="Nonribosomal peptide synthetase, condensation domain"/>
    <property type="match status" value="1"/>
</dbReference>
<dbReference type="Pfam" id="PF07993">
    <property type="entry name" value="NAD_binding_4"/>
    <property type="match status" value="1"/>
</dbReference>
<dbReference type="InterPro" id="IPR045851">
    <property type="entry name" value="AMP-bd_C_sf"/>
</dbReference>
<dbReference type="Proteomes" id="UP001198565">
    <property type="component" value="Unassembled WGS sequence"/>
</dbReference>
<dbReference type="InterPro" id="IPR013120">
    <property type="entry name" value="FAR_NAD-bd"/>
</dbReference>
<dbReference type="Gene3D" id="3.30.300.30">
    <property type="match status" value="1"/>
</dbReference>
<dbReference type="Pfam" id="PF13193">
    <property type="entry name" value="AMP-binding_C"/>
    <property type="match status" value="1"/>
</dbReference>
<dbReference type="Pfam" id="PF00550">
    <property type="entry name" value="PP-binding"/>
    <property type="match status" value="1"/>
</dbReference>
<dbReference type="PANTHER" id="PTHR45527">
    <property type="entry name" value="NONRIBOSOMAL PEPTIDE SYNTHETASE"/>
    <property type="match status" value="1"/>
</dbReference>
<accession>A0ABS7QQK4</accession>
<dbReference type="Gene3D" id="2.30.38.10">
    <property type="entry name" value="Luciferase, Domain 3"/>
    <property type="match status" value="1"/>
</dbReference>
<dbReference type="Gene3D" id="1.10.1200.10">
    <property type="entry name" value="ACP-like"/>
    <property type="match status" value="2"/>
</dbReference>
<dbReference type="RefSeq" id="WP_222976903.1">
    <property type="nucleotide sequence ID" value="NZ_JAINVZ010000006.1"/>
</dbReference>
<proteinExistence type="predicted"/>
<dbReference type="InterPro" id="IPR036291">
    <property type="entry name" value="NAD(P)-bd_dom_sf"/>
</dbReference>
<dbReference type="PROSITE" id="PS50075">
    <property type="entry name" value="CARRIER"/>
    <property type="match status" value="2"/>
</dbReference>
<dbReference type="SUPFAM" id="SSF56801">
    <property type="entry name" value="Acetyl-CoA synthetase-like"/>
    <property type="match status" value="1"/>
</dbReference>
<organism evidence="7 8">
    <name type="scientific">Streptantibioticus parmotrematis</name>
    <dbReference type="NCBI Taxonomy" id="2873249"/>
    <lineage>
        <taxon>Bacteria</taxon>
        <taxon>Bacillati</taxon>
        <taxon>Actinomycetota</taxon>
        <taxon>Actinomycetes</taxon>
        <taxon>Kitasatosporales</taxon>
        <taxon>Streptomycetaceae</taxon>
        <taxon>Streptantibioticus</taxon>
    </lineage>
</organism>
<evidence type="ECO:0000313" key="8">
    <source>
        <dbReference type="Proteomes" id="UP001198565"/>
    </source>
</evidence>
<protein>
    <submittedName>
        <fullName evidence="7">Amino acid adenylation domain-containing protein</fullName>
    </submittedName>
</protein>
<feature type="region of interest" description="Disordered" evidence="5">
    <location>
        <begin position="683"/>
        <end position="706"/>
    </location>
</feature>
<dbReference type="CDD" id="cd05235">
    <property type="entry name" value="SDR_e1"/>
    <property type="match status" value="1"/>
</dbReference>
<gene>
    <name evidence="7" type="ORF">K7472_11510</name>
</gene>
<dbReference type="InterPro" id="IPR020845">
    <property type="entry name" value="AMP-binding_CS"/>
</dbReference>
<dbReference type="InterPro" id="IPR025110">
    <property type="entry name" value="AMP-bd_C"/>
</dbReference>
<feature type="region of interest" description="Disordered" evidence="5">
    <location>
        <begin position="74"/>
        <end position="112"/>
    </location>
</feature>
<dbReference type="InterPro" id="IPR009081">
    <property type="entry name" value="PP-bd_ACP"/>
</dbReference>
<feature type="domain" description="Carrier" evidence="6">
    <location>
        <begin position="1079"/>
        <end position="1154"/>
    </location>
</feature>
<dbReference type="InterPro" id="IPR036736">
    <property type="entry name" value="ACP-like_sf"/>
</dbReference>
<evidence type="ECO:0000259" key="6">
    <source>
        <dbReference type="PROSITE" id="PS50075"/>
    </source>
</evidence>
<dbReference type="NCBIfam" id="TIGR01733">
    <property type="entry name" value="AA-adenyl-dom"/>
    <property type="match status" value="1"/>
</dbReference>
<dbReference type="SUPFAM" id="SSF51735">
    <property type="entry name" value="NAD(P)-binding Rossmann-fold domains"/>
    <property type="match status" value="1"/>
</dbReference>
<evidence type="ECO:0000256" key="3">
    <source>
        <dbReference type="ARBA" id="ARBA00022553"/>
    </source>
</evidence>
<dbReference type="Gene3D" id="3.40.50.980">
    <property type="match status" value="2"/>
</dbReference>
<name>A0ABS7QQK4_9ACTN</name>
<evidence type="ECO:0000313" key="7">
    <source>
        <dbReference type="EMBL" id="MBY8885473.1"/>
    </source>
</evidence>
<keyword evidence="4" id="KW-0436">Ligase</keyword>
<evidence type="ECO:0000256" key="1">
    <source>
        <dbReference type="ARBA" id="ARBA00001957"/>
    </source>
</evidence>
<dbReference type="PROSITE" id="PS00455">
    <property type="entry name" value="AMP_BINDING"/>
    <property type="match status" value="1"/>
</dbReference>
<sequence>MDTILEGVVLRIWQDVTGDADTTVSDPFTGHTSSSPELVRFADTLRAVFALDVTPHDVLRHGDVRGVAAFVERERERQAPEADAAGEHGQPEAGHGDAADEPGHPEGEVSLPASPGQAGIWFLDQFSAKPSAYDAPFVVRFNGPVDTELLRQSLRMVVLRHEALRTAFAVEDGVVRQLVDDTARFDFSVRDSRDDEALRELVREVTETSFDLARGPLLRVCCVRHHDGTTHVVCNVHHIVFDAASAGVFLTDWLGAYQEAATGRAPEPVPEPAQYREFVRRQRTAVTPAVLEEHLAYWEDRLRGPLPLLDLPLDRPRPAVQSHDGEVLRFAVPTDLGRRLVARAAREGVTPFMLLMAAYAVFLRKYARQDDICVGTPVSLRDSAESLHAIGYYVTMVATRHQVDDDMTGRELLRQVATEVTGALAHRDAPFDKVVERLDPPRSQSCSPLFQTTFVMPSSGLGSVEGLGLDIDVDLYPSQSAKYDLTLLVEQDGTGLHGIFEFDTALFDRDTVRAMSRHFLHVLDALVERPGAPVGDIGLLDGDERRRMLEWCDRTAETRADRTVAELFEAQAARTPDATALEFDGDILTYRQLNARANRMAHALVARGAGPGHRVALHLDRSTDQIAALLGVLKSGASYVPLDPHYPADRVAFMLGDADVRLVVTDDDAPHLPSGVERFVVGRDVPPGQNGVDGPDAADERDLGPRKSTGDEIYVIYTSGSTGRPKGVVVNDVTIANLVAAQAALSPCGAWTRTSQYMSLSFDVSLMEIFGTLCAGGTLVLVPEELRTDLDLLADFVARERIGRMYLPYIAVHQLAAVTAGSDRVFDELVEVASVGEQLVVTPQIREFFARHTGARLLNMYGPSETHLATSHELSRRPQDWPDAPPIGAGVPGLKLLCLDERMNLVPEGVPGELYIGGDVISPGYHNRPQETEERYLADPFDPSGRGRLYRTGDLVRVTRDREFEYLGRTDGQIKIRGYRVEPAEVESALTSLEPVTASAVVPVAYGPGDTRLVGFVVSGEPLDVATVRRALGGGLPDYMLPSALVRLDRMPTTPSGKIDRKALPALFTADEPSPAGREPATPREREIAREWADVLKTGQVGADDDFFALGGHSILATALTYRLRQVYGVEVPMRALFEDPTVSGMAVRIDRLLEGDDATALSVPDLASDAVLPDHIRPPDRMAPPDVREVLLTGATGFLGAYLLRELLTATTCHVHCLVRAADQDAAWERLRDTATAYGFADALTPRRVTALPGDVARARFGLAADDYDALAARVGTVHHAAARINFVAPYASVKPDNVDGVLNVLEFASRRRVKAVHHMSTLAVFSPAGHPGVITEDSVPREHETLSIGYTQSKWVAERLALTAAERGLPVTVHRIGRISADSATGACQTEDFLWRQIKSFIQLGRAPEPKGATSELLPVDFVAKAVVALSLDPTTTGGVRHLFHPDGVPFDVIHTAIRDSGHPLLDVAADEWVRALEDASLTGGDNALAAAVPLLREGALELGDNVYDNARTTALLERAGLRYPEITAGYFRSMISYFQSTGELSG</sequence>
<dbReference type="PANTHER" id="PTHR45527:SF1">
    <property type="entry name" value="FATTY ACID SYNTHASE"/>
    <property type="match status" value="1"/>
</dbReference>
<dbReference type="Gene3D" id="3.40.50.720">
    <property type="entry name" value="NAD(P)-binding Rossmann-like Domain"/>
    <property type="match status" value="1"/>
</dbReference>
<comment type="caution">
    <text evidence="7">The sequence shown here is derived from an EMBL/GenBank/DDBJ whole genome shotgun (WGS) entry which is preliminary data.</text>
</comment>
<dbReference type="InterPro" id="IPR001242">
    <property type="entry name" value="Condensation_dom"/>
</dbReference>
<dbReference type="EMBL" id="JAINVZ010000006">
    <property type="protein sequence ID" value="MBY8885473.1"/>
    <property type="molecule type" value="Genomic_DNA"/>
</dbReference>
<dbReference type="SUPFAM" id="SSF47336">
    <property type="entry name" value="ACP-like"/>
    <property type="match status" value="2"/>
</dbReference>